<proteinExistence type="predicted"/>
<dbReference type="FunCoup" id="F4R4Y4">
    <property type="interactions" value="221"/>
</dbReference>
<dbReference type="GeneID" id="18927219"/>
<dbReference type="OrthoDB" id="10251048at2759"/>
<keyword evidence="2" id="KW-1185">Reference proteome</keyword>
<dbReference type="eggNOG" id="KOG1618">
    <property type="taxonomic scope" value="Eukaryota"/>
</dbReference>
<sequence length="338" mass="37732">SFCFDIDGVLKKGSSVLPEAKEALKILSGHNNEGHRFPFILCTNGGGLHESDRCQKLTNELGVPISPRSLIQSHTVFSQFVPLYHDKAILVVGGASDRCRKIAEAYGFSKVYTPQDFLRWNSAVWPFYKLSEREISKTKASHEDMSKIPFSAIFVMHDPFDWGLATQVSIDLLTSAGGIITDPIKFSKCGDTFHHIPIYFSNPDFIWGNEFSRPRFGQGAFQIALRENYRRLTGQDLKGWVGGKPSRETYQFADRLLNDLALLEGDGDDKRNGNVYMIGDNPASDIQGANNYGWKSVLVQTGVFTGKEPTDSEFPPTAVQPNVLDAVKWALIQEGYRI</sequence>
<dbReference type="AlphaFoldDB" id="F4R4Y4"/>
<evidence type="ECO:0000313" key="1">
    <source>
        <dbReference type="EMBL" id="EGG12913.1"/>
    </source>
</evidence>
<dbReference type="GO" id="GO:0046474">
    <property type="term" value="P:glycerophospholipid biosynthetic process"/>
    <property type="evidence" value="ECO:0007669"/>
    <property type="project" value="TreeGrafter"/>
</dbReference>
<dbReference type="InterPro" id="IPR050324">
    <property type="entry name" value="CDP-alcohol_PTase-I"/>
</dbReference>
<dbReference type="InParanoid" id="F4R4Y4"/>
<dbReference type="InterPro" id="IPR006353">
    <property type="entry name" value="HAD-SF_hydro_IIA_CECR5"/>
</dbReference>
<evidence type="ECO:0008006" key="3">
    <source>
        <dbReference type="Google" id="ProtNLM"/>
    </source>
</evidence>
<dbReference type="EMBL" id="GL883090">
    <property type="protein sequence ID" value="EGG12913.1"/>
    <property type="molecule type" value="Genomic_DNA"/>
</dbReference>
<dbReference type="Pfam" id="PF13242">
    <property type="entry name" value="Hydrolase_like"/>
    <property type="match status" value="1"/>
</dbReference>
<dbReference type="InterPro" id="IPR023214">
    <property type="entry name" value="HAD_sf"/>
</dbReference>
<dbReference type="Gene3D" id="3.40.50.1000">
    <property type="entry name" value="HAD superfamily/HAD-like"/>
    <property type="match status" value="2"/>
</dbReference>
<dbReference type="SUPFAM" id="SSF56784">
    <property type="entry name" value="HAD-like"/>
    <property type="match status" value="1"/>
</dbReference>
<name>F4R4Y4_MELLP</name>
<dbReference type="NCBIfam" id="TIGR01460">
    <property type="entry name" value="HAD-SF-IIA"/>
    <property type="match status" value="1"/>
</dbReference>
<protein>
    <recommendedName>
        <fullName evidence="3">HAD-superfamily subfamily IIA hydrolase</fullName>
    </recommendedName>
</protein>
<evidence type="ECO:0000313" key="2">
    <source>
        <dbReference type="Proteomes" id="UP000001072"/>
    </source>
</evidence>
<dbReference type="STRING" id="747676.F4R4Y4"/>
<dbReference type="PANTHER" id="PTHR14269">
    <property type="entry name" value="CDP-DIACYLGLYCEROL--GLYCEROL-3-PHOSPHATE 3-PHOSPHATIDYLTRANSFERASE-RELATED"/>
    <property type="match status" value="1"/>
</dbReference>
<organism evidence="2">
    <name type="scientific">Melampsora larici-populina (strain 98AG31 / pathotype 3-4-7)</name>
    <name type="common">Poplar leaf rust fungus</name>
    <dbReference type="NCBI Taxonomy" id="747676"/>
    <lineage>
        <taxon>Eukaryota</taxon>
        <taxon>Fungi</taxon>
        <taxon>Dikarya</taxon>
        <taxon>Basidiomycota</taxon>
        <taxon>Pucciniomycotina</taxon>
        <taxon>Pucciniomycetes</taxon>
        <taxon>Pucciniales</taxon>
        <taxon>Melampsoraceae</taxon>
        <taxon>Melampsora</taxon>
    </lineage>
</organism>
<reference evidence="2" key="1">
    <citation type="journal article" date="2011" name="Proc. Natl. Acad. Sci. U.S.A.">
        <title>Obligate biotrophy features unraveled by the genomic analysis of rust fungi.</title>
        <authorList>
            <person name="Duplessis S."/>
            <person name="Cuomo C.A."/>
            <person name="Lin Y.-C."/>
            <person name="Aerts A."/>
            <person name="Tisserant E."/>
            <person name="Veneault-Fourrey C."/>
            <person name="Joly D.L."/>
            <person name="Hacquard S."/>
            <person name="Amselem J."/>
            <person name="Cantarel B.L."/>
            <person name="Chiu R."/>
            <person name="Coutinho P.M."/>
            <person name="Feau N."/>
            <person name="Field M."/>
            <person name="Frey P."/>
            <person name="Gelhaye E."/>
            <person name="Goldberg J."/>
            <person name="Grabherr M.G."/>
            <person name="Kodira C.D."/>
            <person name="Kohler A."/>
            <person name="Kuees U."/>
            <person name="Lindquist E.A."/>
            <person name="Lucas S.M."/>
            <person name="Mago R."/>
            <person name="Mauceli E."/>
            <person name="Morin E."/>
            <person name="Murat C."/>
            <person name="Pangilinan J.L."/>
            <person name="Park R."/>
            <person name="Pearson M."/>
            <person name="Quesneville H."/>
            <person name="Rouhier N."/>
            <person name="Sakthikumar S."/>
            <person name="Salamov A.A."/>
            <person name="Schmutz J."/>
            <person name="Selles B."/>
            <person name="Shapiro H."/>
            <person name="Tanguay P."/>
            <person name="Tuskan G.A."/>
            <person name="Henrissat B."/>
            <person name="Van de Peer Y."/>
            <person name="Rouze P."/>
            <person name="Ellis J.G."/>
            <person name="Dodds P.N."/>
            <person name="Schein J.E."/>
            <person name="Zhong S."/>
            <person name="Hamelin R.C."/>
            <person name="Grigoriev I.V."/>
            <person name="Szabo L.J."/>
            <person name="Martin F."/>
        </authorList>
    </citation>
    <scope>NUCLEOTIDE SEQUENCE [LARGE SCALE GENOMIC DNA]</scope>
    <source>
        <strain evidence="2">98AG31 / pathotype 3-4-7</strain>
    </source>
</reference>
<feature type="non-terminal residue" evidence="1">
    <location>
        <position position="1"/>
    </location>
</feature>
<dbReference type="VEuPathDB" id="FungiDB:MELLADRAFT_32561"/>
<dbReference type="HOGENOM" id="CLU_030880_2_0_1"/>
<accession>F4R4Y4</accession>
<dbReference type="NCBIfam" id="TIGR01456">
    <property type="entry name" value="CECR5"/>
    <property type="match status" value="1"/>
</dbReference>
<dbReference type="Proteomes" id="UP000001072">
    <property type="component" value="Unassembled WGS sequence"/>
</dbReference>
<dbReference type="InterPro" id="IPR006357">
    <property type="entry name" value="HAD-SF_hydro_IIA"/>
</dbReference>
<dbReference type="KEGG" id="mlr:MELLADRAFT_32561"/>
<dbReference type="PANTHER" id="PTHR14269:SF4">
    <property type="entry name" value="CAT EYE SYNDROME CRITICAL REGION PROTEIN 5"/>
    <property type="match status" value="1"/>
</dbReference>
<dbReference type="Pfam" id="PF13344">
    <property type="entry name" value="Hydrolase_6"/>
    <property type="match status" value="1"/>
</dbReference>
<gene>
    <name evidence="1" type="ORF">MELLADRAFT_32561</name>
</gene>
<dbReference type="InterPro" id="IPR036412">
    <property type="entry name" value="HAD-like_sf"/>
</dbReference>
<dbReference type="GO" id="GO:0005739">
    <property type="term" value="C:mitochondrion"/>
    <property type="evidence" value="ECO:0007669"/>
    <property type="project" value="TreeGrafter"/>
</dbReference>
<dbReference type="RefSeq" id="XP_007403851.1">
    <property type="nucleotide sequence ID" value="XM_007403789.1"/>
</dbReference>